<dbReference type="InterPro" id="IPR001609">
    <property type="entry name" value="Myosin_head_motor_dom-like"/>
</dbReference>
<keyword evidence="7 8" id="KW-0009">Actin-binding</keyword>
<dbReference type="GO" id="GO:0005524">
    <property type="term" value="F:ATP binding"/>
    <property type="evidence" value="ECO:0007669"/>
    <property type="project" value="UniProtKB-KW"/>
</dbReference>
<evidence type="ECO:0000256" key="9">
    <source>
        <dbReference type="SAM" id="SignalP"/>
    </source>
</evidence>
<keyword evidence="2" id="KW-0547">Nucleotide-binding</keyword>
<keyword evidence="3" id="KW-0067">ATP-binding</keyword>
<evidence type="ECO:0000313" key="12">
    <source>
        <dbReference type="Proteomes" id="UP001286313"/>
    </source>
</evidence>
<dbReference type="Pfam" id="PF00063">
    <property type="entry name" value="Myosin_head"/>
    <property type="match status" value="1"/>
</dbReference>
<evidence type="ECO:0000256" key="1">
    <source>
        <dbReference type="ARBA" id="ARBA00008314"/>
    </source>
</evidence>
<evidence type="ECO:0000256" key="6">
    <source>
        <dbReference type="ARBA" id="ARBA00023175"/>
    </source>
</evidence>
<evidence type="ECO:0000256" key="3">
    <source>
        <dbReference type="ARBA" id="ARBA00022840"/>
    </source>
</evidence>
<dbReference type="GO" id="GO:0007015">
    <property type="term" value="P:actin filament organization"/>
    <property type="evidence" value="ECO:0007669"/>
    <property type="project" value="TreeGrafter"/>
</dbReference>
<keyword evidence="6" id="KW-0505">Motor protein</keyword>
<dbReference type="GO" id="GO:0016459">
    <property type="term" value="C:myosin complex"/>
    <property type="evidence" value="ECO:0007669"/>
    <property type="project" value="UniProtKB-KW"/>
</dbReference>
<evidence type="ECO:0000256" key="2">
    <source>
        <dbReference type="ARBA" id="ARBA00022741"/>
    </source>
</evidence>
<comment type="caution">
    <text evidence="8">Lacks conserved residue(s) required for the propagation of feature annotation.</text>
</comment>
<keyword evidence="5 8" id="KW-0518">Myosin</keyword>
<evidence type="ECO:0000256" key="5">
    <source>
        <dbReference type="ARBA" id="ARBA00023123"/>
    </source>
</evidence>
<proteinExistence type="inferred from homology"/>
<feature type="chain" id="PRO_5042124278" description="Myosin motor domain-containing protein" evidence="9">
    <location>
        <begin position="16"/>
        <end position="92"/>
    </location>
</feature>
<evidence type="ECO:0000256" key="8">
    <source>
        <dbReference type="PROSITE-ProRule" id="PRU00782"/>
    </source>
</evidence>
<dbReference type="InterPro" id="IPR036961">
    <property type="entry name" value="Kinesin_motor_dom_sf"/>
</dbReference>
<feature type="non-terminal residue" evidence="11">
    <location>
        <position position="1"/>
    </location>
</feature>
<dbReference type="SUPFAM" id="SSF52540">
    <property type="entry name" value="P-loop containing nucleoside triphosphate hydrolases"/>
    <property type="match status" value="1"/>
</dbReference>
<dbReference type="EMBL" id="JAWQEG010006210">
    <property type="protein sequence ID" value="KAK3855458.1"/>
    <property type="molecule type" value="Genomic_DNA"/>
</dbReference>
<comment type="caution">
    <text evidence="11">The sequence shown here is derived from an EMBL/GenBank/DDBJ whole genome shotgun (WGS) entry which is preliminary data.</text>
</comment>
<keyword evidence="12" id="KW-1185">Reference proteome</keyword>
<dbReference type="GO" id="GO:0016020">
    <property type="term" value="C:membrane"/>
    <property type="evidence" value="ECO:0007669"/>
    <property type="project" value="TreeGrafter"/>
</dbReference>
<dbReference type="PROSITE" id="PS51456">
    <property type="entry name" value="MYOSIN_MOTOR"/>
    <property type="match status" value="1"/>
</dbReference>
<feature type="signal peptide" evidence="9">
    <location>
        <begin position="1"/>
        <end position="15"/>
    </location>
</feature>
<evidence type="ECO:0000259" key="10">
    <source>
        <dbReference type="PROSITE" id="PS51456"/>
    </source>
</evidence>
<dbReference type="GO" id="GO:0000146">
    <property type="term" value="F:microfilament motor activity"/>
    <property type="evidence" value="ECO:0007669"/>
    <property type="project" value="TreeGrafter"/>
</dbReference>
<dbReference type="InterPro" id="IPR027417">
    <property type="entry name" value="P-loop_NTPase"/>
</dbReference>
<name>A0AAE1BRB5_PETCI</name>
<dbReference type="GO" id="GO:0051015">
    <property type="term" value="F:actin filament binding"/>
    <property type="evidence" value="ECO:0007669"/>
    <property type="project" value="TreeGrafter"/>
</dbReference>
<dbReference type="Proteomes" id="UP001286313">
    <property type="component" value="Unassembled WGS sequence"/>
</dbReference>
<feature type="region of interest" description="Actin-binding" evidence="8">
    <location>
        <begin position="27"/>
        <end position="49"/>
    </location>
</feature>
<comment type="similarity">
    <text evidence="1 8">Belongs to the TRAFAC class myosin-kinesin ATPase superfamily. Myosin family.</text>
</comment>
<keyword evidence="9" id="KW-0732">Signal</keyword>
<dbReference type="PANTHER" id="PTHR13140:SF857">
    <property type="entry name" value="MYOSIN-11"/>
    <property type="match status" value="1"/>
</dbReference>
<keyword evidence="4" id="KW-0175">Coiled coil</keyword>
<sequence>MVWLWIFSLIILASPEVLILEAKVDQLNNLMRTLNATHPHFIRCIVPNETKSPGVTDAALIMHQLTCNGVLEGIRICRKGFPNRLIYPDFRH</sequence>
<dbReference type="GO" id="GO:0005737">
    <property type="term" value="C:cytoplasm"/>
    <property type="evidence" value="ECO:0007669"/>
    <property type="project" value="TreeGrafter"/>
</dbReference>
<accession>A0AAE1BRB5</accession>
<gene>
    <name evidence="11" type="ORF">Pcinc_038144</name>
</gene>
<evidence type="ECO:0000256" key="7">
    <source>
        <dbReference type="ARBA" id="ARBA00023203"/>
    </source>
</evidence>
<dbReference type="AlphaFoldDB" id="A0AAE1BRB5"/>
<feature type="domain" description="Myosin motor" evidence="10">
    <location>
        <begin position="1"/>
        <end position="92"/>
    </location>
</feature>
<dbReference type="PANTHER" id="PTHR13140">
    <property type="entry name" value="MYOSIN"/>
    <property type="match status" value="1"/>
</dbReference>
<dbReference type="Gene3D" id="3.40.850.10">
    <property type="entry name" value="Kinesin motor domain"/>
    <property type="match status" value="1"/>
</dbReference>
<evidence type="ECO:0000256" key="4">
    <source>
        <dbReference type="ARBA" id="ARBA00023054"/>
    </source>
</evidence>
<reference evidence="11" key="1">
    <citation type="submission" date="2023-10" db="EMBL/GenBank/DDBJ databases">
        <title>Genome assemblies of two species of porcelain crab, Petrolisthes cinctipes and Petrolisthes manimaculis (Anomura: Porcellanidae).</title>
        <authorList>
            <person name="Angst P."/>
        </authorList>
    </citation>
    <scope>NUCLEOTIDE SEQUENCE</scope>
    <source>
        <strain evidence="11">PB745_01</strain>
        <tissue evidence="11">Gill</tissue>
    </source>
</reference>
<organism evidence="11 12">
    <name type="scientific">Petrolisthes cinctipes</name>
    <name type="common">Flat porcelain crab</name>
    <dbReference type="NCBI Taxonomy" id="88211"/>
    <lineage>
        <taxon>Eukaryota</taxon>
        <taxon>Metazoa</taxon>
        <taxon>Ecdysozoa</taxon>
        <taxon>Arthropoda</taxon>
        <taxon>Crustacea</taxon>
        <taxon>Multicrustacea</taxon>
        <taxon>Malacostraca</taxon>
        <taxon>Eumalacostraca</taxon>
        <taxon>Eucarida</taxon>
        <taxon>Decapoda</taxon>
        <taxon>Pleocyemata</taxon>
        <taxon>Anomura</taxon>
        <taxon>Galatheoidea</taxon>
        <taxon>Porcellanidae</taxon>
        <taxon>Petrolisthes</taxon>
    </lineage>
</organism>
<protein>
    <recommendedName>
        <fullName evidence="10">Myosin motor domain-containing protein</fullName>
    </recommendedName>
</protein>
<evidence type="ECO:0000313" key="11">
    <source>
        <dbReference type="EMBL" id="KAK3855458.1"/>
    </source>
</evidence>